<keyword evidence="1 4" id="KW-0732">Signal</keyword>
<accession>A0A8H7ZS30</accession>
<evidence type="ECO:0000313" key="7">
    <source>
        <dbReference type="Proteomes" id="UP000673691"/>
    </source>
</evidence>
<feature type="compositionally biased region" description="Low complexity" evidence="3">
    <location>
        <begin position="55"/>
        <end position="73"/>
    </location>
</feature>
<reference evidence="6 7" key="1">
    <citation type="journal article" name="Sci. Rep.">
        <title>Genome-scale phylogenetic analyses confirm Olpidium as the closest living zoosporic fungus to the non-flagellated, terrestrial fungi.</title>
        <authorList>
            <person name="Chang Y."/>
            <person name="Rochon D."/>
            <person name="Sekimoto S."/>
            <person name="Wang Y."/>
            <person name="Chovatia M."/>
            <person name="Sandor L."/>
            <person name="Salamov A."/>
            <person name="Grigoriev I.V."/>
            <person name="Stajich J.E."/>
            <person name="Spatafora J.W."/>
        </authorList>
    </citation>
    <scope>NUCLEOTIDE SEQUENCE [LARGE SCALE GENOMIC DNA]</scope>
    <source>
        <strain evidence="6">S191</strain>
    </source>
</reference>
<organism evidence="6 7">
    <name type="scientific">Olpidium bornovanus</name>
    <dbReference type="NCBI Taxonomy" id="278681"/>
    <lineage>
        <taxon>Eukaryota</taxon>
        <taxon>Fungi</taxon>
        <taxon>Fungi incertae sedis</taxon>
        <taxon>Olpidiomycota</taxon>
        <taxon>Olpidiomycotina</taxon>
        <taxon>Olpidiomycetes</taxon>
        <taxon>Olpidiales</taxon>
        <taxon>Olpidiaceae</taxon>
        <taxon>Olpidium</taxon>
    </lineage>
</organism>
<dbReference type="PANTHER" id="PTHR46809:SF2">
    <property type="entry name" value="GH21273P"/>
    <property type="match status" value="1"/>
</dbReference>
<dbReference type="AlphaFoldDB" id="A0A8H7ZS30"/>
<dbReference type="Pfam" id="PF02815">
    <property type="entry name" value="MIR"/>
    <property type="match status" value="1"/>
</dbReference>
<sequence length="221" mass="23861">MPRKSLIALLLVALYAAGAAGAKQAGDGEDAPELDPEPVLIPGLHPREAVHIADTSPTSGSPRSAGSGSRQQSVTGFAEVDDPNSLWKLKAEHGKDCRRGEPVPCGGIVRLLHVNTGRLLHSHLHQSPLSRQQEVSAFEGENKDDNWKIVCQNTTDTHWTREGPVALYHVSTGLHLSASPRHVYSHPIPGQLEVSAAKSAGRETVWAAQEGFYFESNLDIY</sequence>
<evidence type="ECO:0000259" key="5">
    <source>
        <dbReference type="PROSITE" id="PS50919"/>
    </source>
</evidence>
<evidence type="ECO:0000256" key="2">
    <source>
        <dbReference type="ARBA" id="ARBA00022737"/>
    </source>
</evidence>
<name>A0A8H7ZS30_9FUNG</name>
<keyword evidence="2" id="KW-0677">Repeat</keyword>
<proteinExistence type="predicted"/>
<dbReference type="Gene3D" id="2.80.10.50">
    <property type="match status" value="1"/>
</dbReference>
<comment type="caution">
    <text evidence="6">The sequence shown here is derived from an EMBL/GenBank/DDBJ whole genome shotgun (WGS) entry which is preliminary data.</text>
</comment>
<dbReference type="PROSITE" id="PS50919">
    <property type="entry name" value="MIR"/>
    <property type="match status" value="1"/>
</dbReference>
<dbReference type="Proteomes" id="UP000673691">
    <property type="component" value="Unassembled WGS sequence"/>
</dbReference>
<dbReference type="SUPFAM" id="SSF82109">
    <property type="entry name" value="MIR domain"/>
    <property type="match status" value="1"/>
</dbReference>
<feature type="chain" id="PRO_5034246668" evidence="4">
    <location>
        <begin position="22"/>
        <end position="221"/>
    </location>
</feature>
<dbReference type="OrthoDB" id="5588846at2759"/>
<dbReference type="SMART" id="SM00472">
    <property type="entry name" value="MIR"/>
    <property type="match status" value="2"/>
</dbReference>
<dbReference type="EMBL" id="JAEFCI010008783">
    <property type="protein sequence ID" value="KAG5458245.1"/>
    <property type="molecule type" value="Genomic_DNA"/>
</dbReference>
<dbReference type="PANTHER" id="PTHR46809">
    <property type="entry name" value="STROMAL CELL-DERIVED FACTOR 2-LIKE PROTEIN"/>
    <property type="match status" value="1"/>
</dbReference>
<dbReference type="CDD" id="cd23279">
    <property type="entry name" value="beta-trefoil_MIR_SDF2-like"/>
    <property type="match status" value="1"/>
</dbReference>
<feature type="signal peptide" evidence="4">
    <location>
        <begin position="1"/>
        <end position="21"/>
    </location>
</feature>
<evidence type="ECO:0000256" key="3">
    <source>
        <dbReference type="SAM" id="MobiDB-lite"/>
    </source>
</evidence>
<dbReference type="InterPro" id="IPR016093">
    <property type="entry name" value="MIR_motif"/>
</dbReference>
<keyword evidence="7" id="KW-1185">Reference proteome</keyword>
<dbReference type="InterPro" id="IPR036300">
    <property type="entry name" value="MIR_dom_sf"/>
</dbReference>
<evidence type="ECO:0000256" key="1">
    <source>
        <dbReference type="ARBA" id="ARBA00022729"/>
    </source>
</evidence>
<protein>
    <submittedName>
        <fullName evidence="6">MIR motif-containing protein</fullName>
    </submittedName>
</protein>
<evidence type="ECO:0000313" key="6">
    <source>
        <dbReference type="EMBL" id="KAG5458245.1"/>
    </source>
</evidence>
<feature type="domain" description="MIR" evidence="5">
    <location>
        <begin position="100"/>
        <end position="152"/>
    </location>
</feature>
<gene>
    <name evidence="6" type="ORF">BJ554DRAFT_1567</name>
</gene>
<evidence type="ECO:0000256" key="4">
    <source>
        <dbReference type="SAM" id="SignalP"/>
    </source>
</evidence>
<feature type="region of interest" description="Disordered" evidence="3">
    <location>
        <begin position="53"/>
        <end position="77"/>
    </location>
</feature>